<reference evidence="3" key="1">
    <citation type="submission" date="2021-03" db="EMBL/GenBank/DDBJ databases">
        <title>Fibrella sp. HMF5335 genome sequencing and assembly.</title>
        <authorList>
            <person name="Kang H."/>
            <person name="Kim H."/>
            <person name="Bae S."/>
            <person name="Joh K."/>
        </authorList>
    </citation>
    <scope>NUCLEOTIDE SEQUENCE</scope>
    <source>
        <strain evidence="3">HMF5335</strain>
    </source>
</reference>
<gene>
    <name evidence="3" type="ORF">J2I47_15420</name>
</gene>
<dbReference type="AlphaFoldDB" id="A0A939K6U9"/>
<dbReference type="InterPro" id="IPR001296">
    <property type="entry name" value="Glyco_trans_1"/>
</dbReference>
<dbReference type="PANTHER" id="PTHR46401">
    <property type="entry name" value="GLYCOSYLTRANSFERASE WBBK-RELATED"/>
    <property type="match status" value="1"/>
</dbReference>
<dbReference type="Gene3D" id="3.40.50.2000">
    <property type="entry name" value="Glycogen Phosphorylase B"/>
    <property type="match status" value="2"/>
</dbReference>
<dbReference type="CDD" id="cd03809">
    <property type="entry name" value="GT4_MtfB-like"/>
    <property type="match status" value="1"/>
</dbReference>
<accession>A0A939K6U9</accession>
<organism evidence="3 4">
    <name type="scientific">Fibrella rubiginis</name>
    <dbReference type="NCBI Taxonomy" id="2817060"/>
    <lineage>
        <taxon>Bacteria</taxon>
        <taxon>Pseudomonadati</taxon>
        <taxon>Bacteroidota</taxon>
        <taxon>Cytophagia</taxon>
        <taxon>Cytophagales</taxon>
        <taxon>Spirosomataceae</taxon>
        <taxon>Fibrella</taxon>
    </lineage>
</organism>
<keyword evidence="1" id="KW-0808">Transferase</keyword>
<evidence type="ECO:0000259" key="2">
    <source>
        <dbReference type="Pfam" id="PF00534"/>
    </source>
</evidence>
<feature type="domain" description="Glycosyl transferase family 1" evidence="2">
    <location>
        <begin position="216"/>
        <end position="359"/>
    </location>
</feature>
<dbReference type="RefSeq" id="WP_207365478.1">
    <property type="nucleotide sequence ID" value="NZ_JAFMYV010000007.1"/>
</dbReference>
<dbReference type="EMBL" id="JAFMYV010000007">
    <property type="protein sequence ID" value="MBO0937945.1"/>
    <property type="molecule type" value="Genomic_DNA"/>
</dbReference>
<dbReference type="PANTHER" id="PTHR46401:SF2">
    <property type="entry name" value="GLYCOSYLTRANSFERASE WBBK-RELATED"/>
    <property type="match status" value="1"/>
</dbReference>
<protein>
    <submittedName>
        <fullName evidence="3">Glycosyltransferase family 4 protein</fullName>
    </submittedName>
</protein>
<dbReference type="GO" id="GO:0016757">
    <property type="term" value="F:glycosyltransferase activity"/>
    <property type="evidence" value="ECO:0007669"/>
    <property type="project" value="InterPro"/>
</dbReference>
<proteinExistence type="predicted"/>
<dbReference type="Pfam" id="PF00534">
    <property type="entry name" value="Glycos_transf_1"/>
    <property type="match status" value="1"/>
</dbReference>
<evidence type="ECO:0000313" key="3">
    <source>
        <dbReference type="EMBL" id="MBO0937945.1"/>
    </source>
</evidence>
<dbReference type="SUPFAM" id="SSF53756">
    <property type="entry name" value="UDP-Glycosyltransferase/glycogen phosphorylase"/>
    <property type="match status" value="1"/>
</dbReference>
<evidence type="ECO:0000313" key="4">
    <source>
        <dbReference type="Proteomes" id="UP000664034"/>
    </source>
</evidence>
<keyword evidence="4" id="KW-1185">Reference proteome</keyword>
<sequence>MKILYYIADLTQSNGGIRQYACALLKLLAQERNNEYYVLTQTNDPIITSIIQDNANVILIPNNLARERSYEKLMRQFIGISALLSDKYTKFKNSTMFSRTQRLCNKYNIDIVYCPYQYIPNTDRKTVSTLHDVQELHFPGFFTPHDRLHRAAIHKTITERATLIVVSYDHIKDDLINYFYRTEENVLTCLLDMKNLWFDEIKPDQIIDLSSYNLPDSFIFYPAAMWPHKNHIGLIKAIAYLRTIYSLKINIVFTGHKHNHYEVIKNEVHNLRIEDQVYFLGIVDELTLFSLYHAAQAVVVPTLYEAGSFPLMESIIMGVPVIASNVTSLPTAMGDSRFLFDPTNTVDMAEMIKRICTDTAFIDANLLNSQKQAVNLRDSGALKKISQALTQI</sequence>
<evidence type="ECO:0000256" key="1">
    <source>
        <dbReference type="ARBA" id="ARBA00022679"/>
    </source>
</evidence>
<dbReference type="Proteomes" id="UP000664034">
    <property type="component" value="Unassembled WGS sequence"/>
</dbReference>
<comment type="caution">
    <text evidence="3">The sequence shown here is derived from an EMBL/GenBank/DDBJ whole genome shotgun (WGS) entry which is preliminary data.</text>
</comment>
<name>A0A939K6U9_9BACT</name>